<feature type="transmembrane region" description="Helical" evidence="1">
    <location>
        <begin position="368"/>
        <end position="388"/>
    </location>
</feature>
<comment type="caution">
    <text evidence="2">The sequence shown here is derived from an EMBL/GenBank/DDBJ whole genome shotgun (WGS) entry which is preliminary data.</text>
</comment>
<dbReference type="InterPro" id="IPR038770">
    <property type="entry name" value="Na+/solute_symporter_sf"/>
</dbReference>
<evidence type="ECO:0000256" key="1">
    <source>
        <dbReference type="SAM" id="Phobius"/>
    </source>
</evidence>
<feature type="transmembrane region" description="Helical" evidence="1">
    <location>
        <begin position="394"/>
        <end position="412"/>
    </location>
</feature>
<feature type="transmembrane region" description="Helical" evidence="1">
    <location>
        <begin position="325"/>
        <end position="347"/>
    </location>
</feature>
<keyword evidence="1" id="KW-0472">Membrane</keyword>
<feature type="transmembrane region" description="Helical" evidence="1">
    <location>
        <begin position="223"/>
        <end position="243"/>
    </location>
</feature>
<dbReference type="Gene3D" id="1.20.1530.20">
    <property type="match status" value="1"/>
</dbReference>
<reference evidence="2" key="1">
    <citation type="submission" date="2022-10" db="EMBL/GenBank/DDBJ databases">
        <authorList>
            <person name="Yu W.X."/>
        </authorList>
    </citation>
    <scope>NUCLEOTIDE SEQUENCE</scope>
    <source>
        <strain evidence="2">AAT</strain>
    </source>
</reference>
<feature type="transmembrane region" description="Helical" evidence="1">
    <location>
        <begin position="196"/>
        <end position="217"/>
    </location>
</feature>
<feature type="transmembrane region" description="Helical" evidence="1">
    <location>
        <begin position="110"/>
        <end position="132"/>
    </location>
</feature>
<organism evidence="2 3">
    <name type="scientific">Plebeiibacterium sediminum</name>
    <dbReference type="NCBI Taxonomy" id="2992112"/>
    <lineage>
        <taxon>Bacteria</taxon>
        <taxon>Pseudomonadati</taxon>
        <taxon>Bacteroidota</taxon>
        <taxon>Bacteroidia</taxon>
        <taxon>Marinilabiliales</taxon>
        <taxon>Marinilabiliaceae</taxon>
        <taxon>Plebeiibacterium</taxon>
    </lineage>
</organism>
<dbReference type="RefSeq" id="WP_301192719.1">
    <property type="nucleotide sequence ID" value="NZ_JAPDPJ010000085.1"/>
</dbReference>
<feature type="transmembrane region" description="Helical" evidence="1">
    <location>
        <begin position="66"/>
        <end position="90"/>
    </location>
</feature>
<dbReference type="Proteomes" id="UP001209229">
    <property type="component" value="Unassembled WGS sequence"/>
</dbReference>
<feature type="transmembrane region" description="Helical" evidence="1">
    <location>
        <begin position="166"/>
        <end position="184"/>
    </location>
</feature>
<dbReference type="AlphaFoldDB" id="A0AAE3M918"/>
<gene>
    <name evidence="2" type="ORF">OM075_22035</name>
</gene>
<evidence type="ECO:0008006" key="4">
    <source>
        <dbReference type="Google" id="ProtNLM"/>
    </source>
</evidence>
<evidence type="ECO:0000313" key="2">
    <source>
        <dbReference type="EMBL" id="MCW3789162.1"/>
    </source>
</evidence>
<accession>A0AAE3M918</accession>
<keyword evidence="3" id="KW-1185">Reference proteome</keyword>
<protein>
    <recommendedName>
        <fullName evidence="4">Sodium:proton antiporter</fullName>
    </recommendedName>
</protein>
<keyword evidence="1" id="KW-0812">Transmembrane</keyword>
<proteinExistence type="predicted"/>
<feature type="transmembrane region" description="Helical" evidence="1">
    <location>
        <begin position="34"/>
        <end position="54"/>
    </location>
</feature>
<keyword evidence="1" id="KW-1133">Transmembrane helix</keyword>
<name>A0AAE3M918_9BACT</name>
<sequence length="422" mass="47200">MKKVYILSLLLLLGLVSSQVLPLIISSYSFLSHVIKLGTMICLAFIMIHVGYEFEIKKDRLKQYGYDYLIAFTSATLPWIFVAIYFIFVLTPDDMRNGQTWVESLLAARFAAPTSAGVLFSMLAAAGLATTWMFKKTRVLAIFDDLDTVILMVPLQMLIIGFKIQLIIVLLIMFILIAIAWKYMGRIRLSIRWKYVLLYAVVITLAAEFFYFASKIIDETVSVHIEVLLPAFVLGTIISKKYNKVKLHNGPKEDILELKDEQKISFYISAIFMVLVGLSMPLLEGVSDFFVTQQVDKDIVDSYLQGSESSVFKGDIKESFELSTVLFHVLMVTILSNIGKIVPAFVYRNEATWKERLAVALAMFPRGEVGAGVLIISMSYGIGGIIVTVSMLSLALNLLLTGIFIVGVKALIKDKENTSAIE</sequence>
<feature type="transmembrane region" description="Helical" evidence="1">
    <location>
        <begin position="264"/>
        <end position="283"/>
    </location>
</feature>
<feature type="transmembrane region" description="Helical" evidence="1">
    <location>
        <begin position="139"/>
        <end position="160"/>
    </location>
</feature>
<dbReference type="EMBL" id="JAPDPJ010000085">
    <property type="protein sequence ID" value="MCW3789162.1"/>
    <property type="molecule type" value="Genomic_DNA"/>
</dbReference>
<evidence type="ECO:0000313" key="3">
    <source>
        <dbReference type="Proteomes" id="UP001209229"/>
    </source>
</evidence>